<dbReference type="GO" id="GO:0003700">
    <property type="term" value="F:DNA-binding transcription factor activity"/>
    <property type="evidence" value="ECO:0007669"/>
    <property type="project" value="InterPro"/>
</dbReference>
<dbReference type="Pfam" id="PF07702">
    <property type="entry name" value="UTRA"/>
    <property type="match status" value="1"/>
</dbReference>
<dbReference type="SMART" id="SM00866">
    <property type="entry name" value="UTRA"/>
    <property type="match status" value="1"/>
</dbReference>
<dbReference type="PRINTS" id="PR00035">
    <property type="entry name" value="HTHGNTR"/>
</dbReference>
<dbReference type="Pfam" id="PF00392">
    <property type="entry name" value="GntR"/>
    <property type="match status" value="1"/>
</dbReference>
<evidence type="ECO:0000313" key="6">
    <source>
        <dbReference type="Proteomes" id="UP001229244"/>
    </source>
</evidence>
<protein>
    <submittedName>
        <fullName evidence="5">GntR family transcriptional regulator</fullName>
    </submittedName>
</protein>
<dbReference type="SMART" id="SM00345">
    <property type="entry name" value="HTH_GNTR"/>
    <property type="match status" value="1"/>
</dbReference>
<dbReference type="Gene3D" id="3.40.1410.10">
    <property type="entry name" value="Chorismate lyase-like"/>
    <property type="match status" value="1"/>
</dbReference>
<dbReference type="InterPro" id="IPR036390">
    <property type="entry name" value="WH_DNA-bd_sf"/>
</dbReference>
<feature type="domain" description="HTH gntR-type" evidence="4">
    <location>
        <begin position="2"/>
        <end position="70"/>
    </location>
</feature>
<evidence type="ECO:0000259" key="4">
    <source>
        <dbReference type="PROSITE" id="PS50949"/>
    </source>
</evidence>
<keyword evidence="6" id="KW-1185">Reference proteome</keyword>
<comment type="caution">
    <text evidence="5">The sequence shown here is derived from an EMBL/GenBank/DDBJ whole genome shotgun (WGS) entry which is preliminary data.</text>
</comment>
<dbReference type="Proteomes" id="UP001229244">
    <property type="component" value="Unassembled WGS sequence"/>
</dbReference>
<organism evidence="5 6">
    <name type="scientific">Amorphus orientalis</name>
    <dbReference type="NCBI Taxonomy" id="649198"/>
    <lineage>
        <taxon>Bacteria</taxon>
        <taxon>Pseudomonadati</taxon>
        <taxon>Pseudomonadota</taxon>
        <taxon>Alphaproteobacteria</taxon>
        <taxon>Hyphomicrobiales</taxon>
        <taxon>Amorphaceae</taxon>
        <taxon>Amorphus</taxon>
    </lineage>
</organism>
<dbReference type="Gene3D" id="1.10.10.10">
    <property type="entry name" value="Winged helix-like DNA-binding domain superfamily/Winged helix DNA-binding domain"/>
    <property type="match status" value="1"/>
</dbReference>
<dbReference type="InterPro" id="IPR028978">
    <property type="entry name" value="Chorismate_lyase_/UTRA_dom_sf"/>
</dbReference>
<dbReference type="AlphaFoldDB" id="A0AAE3VMX0"/>
<gene>
    <name evidence="5" type="ORF">J2S73_001445</name>
</gene>
<dbReference type="PANTHER" id="PTHR44846:SF1">
    <property type="entry name" value="MANNOSYL-D-GLYCERATE TRANSPORT_METABOLISM SYSTEM REPRESSOR MNGR-RELATED"/>
    <property type="match status" value="1"/>
</dbReference>
<dbReference type="InterPro" id="IPR050679">
    <property type="entry name" value="Bact_HTH_transcr_reg"/>
</dbReference>
<reference evidence="5" key="1">
    <citation type="submission" date="2023-07" db="EMBL/GenBank/DDBJ databases">
        <title>Genomic Encyclopedia of Type Strains, Phase IV (KMG-IV): sequencing the most valuable type-strain genomes for metagenomic binning, comparative biology and taxonomic classification.</title>
        <authorList>
            <person name="Goeker M."/>
        </authorList>
    </citation>
    <scope>NUCLEOTIDE SEQUENCE</scope>
    <source>
        <strain evidence="5">DSM 21202</strain>
    </source>
</reference>
<dbReference type="PROSITE" id="PS50949">
    <property type="entry name" value="HTH_GNTR"/>
    <property type="match status" value="1"/>
</dbReference>
<evidence type="ECO:0000256" key="2">
    <source>
        <dbReference type="ARBA" id="ARBA00023125"/>
    </source>
</evidence>
<dbReference type="CDD" id="cd07377">
    <property type="entry name" value="WHTH_GntR"/>
    <property type="match status" value="1"/>
</dbReference>
<dbReference type="SUPFAM" id="SSF46785">
    <property type="entry name" value="Winged helix' DNA-binding domain"/>
    <property type="match status" value="1"/>
</dbReference>
<name>A0AAE3VMX0_9HYPH</name>
<dbReference type="InterPro" id="IPR011663">
    <property type="entry name" value="UTRA"/>
</dbReference>
<evidence type="ECO:0000256" key="1">
    <source>
        <dbReference type="ARBA" id="ARBA00023015"/>
    </source>
</evidence>
<dbReference type="PANTHER" id="PTHR44846">
    <property type="entry name" value="MANNOSYL-D-GLYCERATE TRANSPORT/METABOLISM SYSTEM REPRESSOR MNGR-RELATED"/>
    <property type="match status" value="1"/>
</dbReference>
<proteinExistence type="predicted"/>
<dbReference type="SUPFAM" id="SSF64288">
    <property type="entry name" value="Chorismate lyase-like"/>
    <property type="match status" value="1"/>
</dbReference>
<dbReference type="RefSeq" id="WP_306884796.1">
    <property type="nucleotide sequence ID" value="NZ_JAUSUL010000001.1"/>
</dbReference>
<keyword evidence="1" id="KW-0805">Transcription regulation</keyword>
<dbReference type="InterPro" id="IPR036388">
    <property type="entry name" value="WH-like_DNA-bd_sf"/>
</dbReference>
<accession>A0AAE3VMX0</accession>
<dbReference type="GO" id="GO:0003677">
    <property type="term" value="F:DNA binding"/>
    <property type="evidence" value="ECO:0007669"/>
    <property type="project" value="UniProtKB-KW"/>
</dbReference>
<keyword evidence="3" id="KW-0804">Transcription</keyword>
<dbReference type="GO" id="GO:0045892">
    <property type="term" value="P:negative regulation of DNA-templated transcription"/>
    <property type="evidence" value="ECO:0007669"/>
    <property type="project" value="TreeGrafter"/>
</dbReference>
<dbReference type="InterPro" id="IPR000524">
    <property type="entry name" value="Tscrpt_reg_HTH_GntR"/>
</dbReference>
<evidence type="ECO:0000256" key="3">
    <source>
        <dbReference type="ARBA" id="ARBA00023163"/>
    </source>
</evidence>
<dbReference type="EMBL" id="JAUSUL010000001">
    <property type="protein sequence ID" value="MDQ0315008.1"/>
    <property type="molecule type" value="Genomic_DNA"/>
</dbReference>
<evidence type="ECO:0000313" key="5">
    <source>
        <dbReference type="EMBL" id="MDQ0315008.1"/>
    </source>
</evidence>
<sequence length="240" mass="26812">MTSLYRDTADRLLTELESGAWREGAMIPSEAHLQETFGISRTTVRRALALLERDGHIERRQGLGSFYRSRKIGKSISSRVDFHTEGRTHGQMPSTRALSFTARNATISERAIFGPEARGGVVELRRLRLLNGQPTVFQISVLCHVGIQDLKRSDFENTSLYALLSSRFELVVSDVDETLEAVNADGDVAQVMGIEPGIAIFNTHRIARDAAGRVVELSNNFVRADRYYFSFSGSIEEFGR</sequence>
<keyword evidence="2" id="KW-0238">DNA-binding</keyword>